<evidence type="ECO:0000313" key="7">
    <source>
        <dbReference type="Proteomes" id="UP000887567"/>
    </source>
</evidence>
<dbReference type="Pfam" id="PF01753">
    <property type="entry name" value="zf-MYND"/>
    <property type="match status" value="1"/>
</dbReference>
<dbReference type="Proteomes" id="UP000887567">
    <property type="component" value="Unplaced"/>
</dbReference>
<dbReference type="Gene3D" id="6.10.140.2220">
    <property type="match status" value="1"/>
</dbReference>
<organism evidence="6 7">
    <name type="scientific">Exaiptasia diaphana</name>
    <name type="common">Tropical sea anemone</name>
    <name type="synonym">Aiptasia pulchella</name>
    <dbReference type="NCBI Taxonomy" id="2652724"/>
    <lineage>
        <taxon>Eukaryota</taxon>
        <taxon>Metazoa</taxon>
        <taxon>Cnidaria</taxon>
        <taxon>Anthozoa</taxon>
        <taxon>Hexacorallia</taxon>
        <taxon>Actiniaria</taxon>
        <taxon>Aiptasiidae</taxon>
        <taxon>Exaiptasia</taxon>
    </lineage>
</organism>
<evidence type="ECO:0000256" key="1">
    <source>
        <dbReference type="ARBA" id="ARBA00022723"/>
    </source>
</evidence>
<keyword evidence="2 4" id="KW-0863">Zinc-finger</keyword>
<keyword evidence="7" id="KW-1185">Reference proteome</keyword>
<dbReference type="OrthoDB" id="2519255at2759"/>
<dbReference type="Gene3D" id="1.25.40.10">
    <property type="entry name" value="Tetratricopeptide repeat domain"/>
    <property type="match status" value="1"/>
</dbReference>
<dbReference type="Pfam" id="PF00023">
    <property type="entry name" value="Ank"/>
    <property type="match status" value="1"/>
</dbReference>
<evidence type="ECO:0000256" key="3">
    <source>
        <dbReference type="ARBA" id="ARBA00022833"/>
    </source>
</evidence>
<dbReference type="GeneID" id="110252591"/>
<dbReference type="SMART" id="SM00248">
    <property type="entry name" value="ANK"/>
    <property type="match status" value="3"/>
</dbReference>
<evidence type="ECO:0000259" key="5">
    <source>
        <dbReference type="PROSITE" id="PS50865"/>
    </source>
</evidence>
<accession>A0A913Y6W4</accession>
<dbReference type="KEGG" id="epa:110252591"/>
<dbReference type="GO" id="GO:0008270">
    <property type="term" value="F:zinc ion binding"/>
    <property type="evidence" value="ECO:0007669"/>
    <property type="project" value="UniProtKB-KW"/>
</dbReference>
<evidence type="ECO:0000256" key="2">
    <source>
        <dbReference type="ARBA" id="ARBA00022771"/>
    </source>
</evidence>
<dbReference type="InterPro" id="IPR002893">
    <property type="entry name" value="Znf_MYND"/>
</dbReference>
<dbReference type="InterPro" id="IPR002110">
    <property type="entry name" value="Ankyrin_rpt"/>
</dbReference>
<sequence>MDPRMLAELLGGDLEIMTTFNPSYPLKFERFGDADPKKDPEFMKHVESCYSAGCPVSGEMSAMSSVYSNQLIYKAEEKARWAYSANDPVKEAKAALSMSPYCPEAYNVMAQMGSNTFEEALEFYNKAVEIAPKICPTFASDVAEGHCWSKNHLRSYFRAVHGQANTLRKMGRNKEALKKYLKLEKMDKDFHSWSSYANWRYHVLEVYMKLGDDKGALSFATKKSNQEAFTLASSASAWHWSMALLDYRYRNHRGFAKEYYKYIEEMRGPSIPPVGAIIGASQASRHVLDFLTGERKLPNCKIPYAMKAESSLSNSAVYCMSNLELWRSTPGAIEWAATNCYTHYCLCMLRNEVEILQHLKLEPTLDEFKKLVNKGVFLEAPTPGFGSRLICEAIKSDDVDKLEVLLDAGAKVTPDVPSNMPKPLHIACYYNHDPDVIKMLCKHGANPTEKYGVHYSPIQMAAEQGAVRALKTAISCLPKDLKVSHDVIMEEILLVLFKTSCYDCITGKGPKCQRCQYDNNPHPKNASFTGCVDVVMDTGYTPSKSILTHLHQVWSFRPKLFTYILKKAIKTSPTLSALTHITSEEAWRRICSVCGEEDVKTMMCSGCHCIRYCSRQCQKADWKKHKRICF</sequence>
<dbReference type="AlphaFoldDB" id="A0A913Y6W4"/>
<evidence type="ECO:0000256" key="4">
    <source>
        <dbReference type="PROSITE-ProRule" id="PRU00134"/>
    </source>
</evidence>
<reference evidence="6" key="1">
    <citation type="submission" date="2022-11" db="UniProtKB">
        <authorList>
            <consortium name="EnsemblMetazoa"/>
        </authorList>
    </citation>
    <scope>IDENTIFICATION</scope>
</reference>
<protein>
    <recommendedName>
        <fullName evidence="5">MYND-type domain-containing protein</fullName>
    </recommendedName>
</protein>
<dbReference type="Gene3D" id="1.25.40.20">
    <property type="entry name" value="Ankyrin repeat-containing domain"/>
    <property type="match status" value="1"/>
</dbReference>
<dbReference type="EnsemblMetazoa" id="XM_021059420.2">
    <property type="protein sequence ID" value="XP_020915079.1"/>
    <property type="gene ID" value="LOC110252591"/>
</dbReference>
<proteinExistence type="predicted"/>
<evidence type="ECO:0000313" key="6">
    <source>
        <dbReference type="EnsemblMetazoa" id="XP_020915079.1"/>
    </source>
</evidence>
<dbReference type="SUPFAM" id="SSF48452">
    <property type="entry name" value="TPR-like"/>
    <property type="match status" value="1"/>
</dbReference>
<dbReference type="PROSITE" id="PS50865">
    <property type="entry name" value="ZF_MYND_2"/>
    <property type="match status" value="1"/>
</dbReference>
<dbReference type="SUPFAM" id="SSF48403">
    <property type="entry name" value="Ankyrin repeat"/>
    <property type="match status" value="1"/>
</dbReference>
<dbReference type="InterPro" id="IPR011990">
    <property type="entry name" value="TPR-like_helical_dom_sf"/>
</dbReference>
<feature type="domain" description="MYND-type" evidence="5">
    <location>
        <begin position="591"/>
        <end position="629"/>
    </location>
</feature>
<name>A0A913Y6W4_EXADI</name>
<dbReference type="PROSITE" id="PS01360">
    <property type="entry name" value="ZF_MYND_1"/>
    <property type="match status" value="1"/>
</dbReference>
<dbReference type="SUPFAM" id="SSF144232">
    <property type="entry name" value="HIT/MYND zinc finger-like"/>
    <property type="match status" value="1"/>
</dbReference>
<keyword evidence="3" id="KW-0862">Zinc</keyword>
<dbReference type="RefSeq" id="XP_020915079.1">
    <property type="nucleotide sequence ID" value="XM_021059420.2"/>
</dbReference>
<dbReference type="InterPro" id="IPR036770">
    <property type="entry name" value="Ankyrin_rpt-contain_sf"/>
</dbReference>
<keyword evidence="1" id="KW-0479">Metal-binding</keyword>